<keyword evidence="1" id="KW-0472">Membrane</keyword>
<name>A0AAJ6AHG8_9MICC</name>
<keyword evidence="1" id="KW-1133">Transmembrane helix</keyword>
<reference evidence="2 3" key="1">
    <citation type="submission" date="2023-03" db="EMBL/GenBank/DDBJ databases">
        <title>Complete genome sequences of several Auritidibacter ignavus strains isolated from ear infections.</title>
        <authorList>
            <person name="Baehr T."/>
            <person name="Baumhoegger A.M."/>
        </authorList>
    </citation>
    <scope>NUCLEOTIDE SEQUENCE [LARGE SCALE GENOMIC DNA]</scope>
    <source>
        <strain evidence="2 3">BABAE-6</strain>
    </source>
</reference>
<organism evidence="2 3">
    <name type="scientific">Auritidibacter ignavus</name>
    <dbReference type="NCBI Taxonomy" id="678932"/>
    <lineage>
        <taxon>Bacteria</taxon>
        <taxon>Bacillati</taxon>
        <taxon>Actinomycetota</taxon>
        <taxon>Actinomycetes</taxon>
        <taxon>Micrococcales</taxon>
        <taxon>Micrococcaceae</taxon>
        <taxon>Auritidibacter</taxon>
    </lineage>
</organism>
<keyword evidence="1" id="KW-0812">Transmembrane</keyword>
<gene>
    <name evidence="2" type="ORF">QDX21_01410</name>
</gene>
<evidence type="ECO:0000313" key="2">
    <source>
        <dbReference type="EMBL" id="WGH93501.1"/>
    </source>
</evidence>
<keyword evidence="3" id="KW-1185">Reference proteome</keyword>
<dbReference type="Proteomes" id="UP001224674">
    <property type="component" value="Chromosome"/>
</dbReference>
<proteinExistence type="predicted"/>
<evidence type="ECO:0000256" key="1">
    <source>
        <dbReference type="SAM" id="Phobius"/>
    </source>
</evidence>
<feature type="transmembrane region" description="Helical" evidence="1">
    <location>
        <begin position="7"/>
        <end position="25"/>
    </location>
</feature>
<accession>A0AAJ6AHG8</accession>
<dbReference type="AlphaFoldDB" id="A0AAJ6AHG8"/>
<evidence type="ECO:0000313" key="3">
    <source>
        <dbReference type="Proteomes" id="UP001224674"/>
    </source>
</evidence>
<protein>
    <submittedName>
        <fullName evidence="2">Uncharacterized protein</fullName>
    </submittedName>
</protein>
<sequence>MSQQQGGGLGCLGVILLLVVLGLAIEYWYIVVGIIVLLVVGFFVFSSLAASDQRQLQEKQDRIAARKEQNQQEAERRERADKLQRITDRFTALEARSASQIHHLTTEPENAGWLVDSNPHVQAFRSQYHRARTEFSRRLKPYSSMYPPREDQLTQLDEMVTDLEVAYDHADRGVRLFGWGGPAPDSTDLAAAARYTAEAQRVLDSRWDQPALIDPPGPFSVTRYGKLVHEAITRHWPVLRESVHDIMAVADSAVVRPHVPRDTDDALDTQLATGLLVEDHNGALWPAWVDPDEWICHRTFPNDHHPDYLPLVQAPIREIANAHWAMLAEETEAGGMPVDQLIEATLRRLRGPDAAPDNSPRLQARLRRGLDDALLSGRVQRESDGRITLLRVTWPATYRRSRFDERG</sequence>
<dbReference type="GeneID" id="83694707"/>
<dbReference type="RefSeq" id="WP_279673782.1">
    <property type="nucleotide sequence ID" value="NZ_CP122562.1"/>
</dbReference>
<feature type="transmembrane region" description="Helical" evidence="1">
    <location>
        <begin position="31"/>
        <end position="50"/>
    </location>
</feature>
<dbReference type="EMBL" id="CP122566">
    <property type="protein sequence ID" value="WGH93501.1"/>
    <property type="molecule type" value="Genomic_DNA"/>
</dbReference>